<evidence type="ECO:0000313" key="1">
    <source>
        <dbReference type="EMBL" id="TGG80459.1"/>
    </source>
</evidence>
<dbReference type="GeneID" id="75180752"/>
<dbReference type="SUPFAM" id="SSF53474">
    <property type="entry name" value="alpha/beta-Hydrolases"/>
    <property type="match status" value="1"/>
</dbReference>
<reference evidence="1 2" key="1">
    <citation type="submission" date="2018-10" db="EMBL/GenBank/DDBJ databases">
        <title>Isolation of pseudouridimycin from Streptomyces albus DSM 40763.</title>
        <authorList>
            <person name="Rosenqvist P."/>
            <person name="Metsae-Ketelae M."/>
            <person name="Virta P."/>
        </authorList>
    </citation>
    <scope>NUCLEOTIDE SEQUENCE [LARGE SCALE GENOMIC DNA]</scope>
    <source>
        <strain evidence="1 2">DSM 40763</strain>
    </source>
</reference>
<dbReference type="EMBL" id="RCIY01000069">
    <property type="protein sequence ID" value="TGG80459.1"/>
    <property type="molecule type" value="Genomic_DNA"/>
</dbReference>
<dbReference type="RefSeq" id="WP_016470427.1">
    <property type="nucleotide sequence ID" value="NZ_BBQG01000008.1"/>
</dbReference>
<protein>
    <submittedName>
        <fullName evidence="1">Uncharacterized protein</fullName>
    </submittedName>
</protein>
<organism evidence="1 2">
    <name type="scientific">Streptomyces albus</name>
    <dbReference type="NCBI Taxonomy" id="1888"/>
    <lineage>
        <taxon>Bacteria</taxon>
        <taxon>Bacillati</taxon>
        <taxon>Actinomycetota</taxon>
        <taxon>Actinomycetes</taxon>
        <taxon>Kitasatosporales</taxon>
        <taxon>Streptomycetaceae</taxon>
        <taxon>Streptomyces</taxon>
    </lineage>
</organism>
<dbReference type="Proteomes" id="UP000298111">
    <property type="component" value="Unassembled WGS sequence"/>
</dbReference>
<evidence type="ECO:0000313" key="2">
    <source>
        <dbReference type="Proteomes" id="UP000298111"/>
    </source>
</evidence>
<name>A0A6C1C9G7_9ACTN</name>
<sequence>MPAAKQAELVLVHSPLTGDVLWQPVAGALRARGRTVTAPALGGTLDGAGPHYPLLLAAAERQVPPGPGHMPVVLVGHGGAGPLLPALGRRLTRRERGPRTVAGSVYVDAQWPHPGRSWLEAVPADQAAWLRGLAAGGRLPPWDTWYPERELADEVPDPDLRARFRAGLPRAPLAYAEEPAPEAEPDPDRTRTAYLRLSPQYEETAIHAESLGHRVLRRTSHHLSPLTDPEGTADALEKLAVRFTDRAA</sequence>
<dbReference type="Gene3D" id="3.40.50.1820">
    <property type="entry name" value="alpha/beta hydrolase"/>
    <property type="match status" value="1"/>
</dbReference>
<dbReference type="InterPro" id="IPR029058">
    <property type="entry name" value="AB_hydrolase_fold"/>
</dbReference>
<gene>
    <name evidence="1" type="ORF">D8771_21950</name>
</gene>
<dbReference type="AlphaFoldDB" id="A0A6C1C9G7"/>
<comment type="caution">
    <text evidence="1">The sequence shown here is derived from an EMBL/GenBank/DDBJ whole genome shotgun (WGS) entry which is preliminary data.</text>
</comment>
<accession>A0A6C1C9G7</accession>
<proteinExistence type="predicted"/>